<feature type="compositionally biased region" description="Basic and acidic residues" evidence="8">
    <location>
        <begin position="465"/>
        <end position="474"/>
    </location>
</feature>
<feature type="coiled-coil region" evidence="7">
    <location>
        <begin position="174"/>
        <end position="300"/>
    </location>
</feature>
<feature type="compositionally biased region" description="Polar residues" evidence="8">
    <location>
        <begin position="672"/>
        <end position="681"/>
    </location>
</feature>
<comment type="caution">
    <text evidence="10">The sequence shown here is derived from an EMBL/GenBank/DDBJ whole genome shotgun (WGS) entry which is preliminary data.</text>
</comment>
<dbReference type="GO" id="GO:0045095">
    <property type="term" value="C:keratin filament"/>
    <property type="evidence" value="ECO:0007669"/>
    <property type="project" value="TreeGrafter"/>
</dbReference>
<reference evidence="10" key="1">
    <citation type="journal article" date="2023" name="Front. Mar. Sci.">
        <title>A new Merluccius polli reference genome to investigate the effects of global change in West African waters.</title>
        <authorList>
            <person name="Mateo J.L."/>
            <person name="Blanco-Fernandez C."/>
            <person name="Garcia-Vazquez E."/>
            <person name="Machado-Schiaffino G."/>
        </authorList>
    </citation>
    <scope>NUCLEOTIDE SEQUENCE</scope>
    <source>
        <strain evidence="10">C29</strain>
        <tissue evidence="10">Fin</tissue>
    </source>
</reference>
<dbReference type="EMBL" id="JAOPHQ010004835">
    <property type="protein sequence ID" value="KAK0138108.1"/>
    <property type="molecule type" value="Genomic_DNA"/>
</dbReference>
<dbReference type="PANTHER" id="PTHR31183:SF2">
    <property type="entry name" value="TRICHOPLEIN KERATIN FILAMENT-BINDING PROTEIN"/>
    <property type="match status" value="1"/>
</dbReference>
<accession>A0AA47NV21</accession>
<dbReference type="InterPro" id="IPR043597">
    <property type="entry name" value="TPH_dom"/>
</dbReference>
<feature type="region of interest" description="Disordered" evidence="8">
    <location>
        <begin position="416"/>
        <end position="474"/>
    </location>
</feature>
<dbReference type="GO" id="GO:0006915">
    <property type="term" value="P:apoptotic process"/>
    <property type="evidence" value="ECO:0007669"/>
    <property type="project" value="TreeGrafter"/>
</dbReference>
<evidence type="ECO:0000256" key="1">
    <source>
        <dbReference type="ARBA" id="ARBA00004300"/>
    </source>
</evidence>
<dbReference type="Proteomes" id="UP001174136">
    <property type="component" value="Unassembled WGS sequence"/>
</dbReference>
<evidence type="ECO:0000256" key="6">
    <source>
        <dbReference type="ARBA" id="ARBA00023212"/>
    </source>
</evidence>
<keyword evidence="4" id="KW-0963">Cytoplasm</keyword>
<name>A0AA47NV21_MERPO</name>
<keyword evidence="5 7" id="KW-0175">Coiled coil</keyword>
<sequence>MALPTLCAHAPSRARVLERQMARQREQEARLRQQWELHSQYFKQQNVHGRKLAAWSSRQSHQQSMSAYHREREKEARRLRLEERRRRLTAMLEEERAGQEEELRGLQPDRSSLLAQLVQKTDALRSAREDRRRKLAQELLKETWRKNNPELRKVESELHKDHVISHWQEQLCEKKEREQEEQEEKRRYENQYEETRRLALERIKQEEQRRKEEEHTRAAELRQQMEELKSREAEASRLQQEQDALRAQQGALEMLEEDRRRAEEKRKKSEMGRFLVRQYRAQLKRRAQQVQEELEADRKILAVLLEGEQEDKKLESARRERAAADVAWMKRVIEEQIQLEREREAQFTLLYREEAQNVWEKREAEWEKERRARERLMREVLEGRRQQLEVKMRGNREEQEASLRRREELLQELEAERETRRQGREHQERQRTARVQELDAQVKERHRSQLEEERRRGEEEEEEREALRVQDEELRQETERMSRLGFQEKPLSAVEEEDDVILDVVLLGCDGDELLGSLGDVIRTLDDLLGDQLHVLPQGPPAVGGPGLATLPLQTVGAGGQQAQWTPHRLRAWLLNSRKDTKTNRRRCMLESAGERRETVPGRQGQRPEYQEAGSGERRLIACCCREGGALSAQGTRVLKQPRLCLRRRAPSRSDGLFSRRRRHGHRKIQHNTRVTGESDG</sequence>
<dbReference type="Pfam" id="PF13868">
    <property type="entry name" value="TPH"/>
    <property type="match status" value="1"/>
</dbReference>
<feature type="region of interest" description="Disordered" evidence="8">
    <location>
        <begin position="590"/>
        <end position="613"/>
    </location>
</feature>
<proteinExistence type="inferred from homology"/>
<dbReference type="PANTHER" id="PTHR31183">
    <property type="entry name" value="TRICHOPLEIN KERATIN FILAMENT-BINDING PROTEIN FAMILY MEMBER"/>
    <property type="match status" value="1"/>
</dbReference>
<dbReference type="InterPro" id="IPR043596">
    <property type="entry name" value="CFAP53/TCHP"/>
</dbReference>
<evidence type="ECO:0000259" key="9">
    <source>
        <dbReference type="Pfam" id="PF13868"/>
    </source>
</evidence>
<protein>
    <recommendedName>
        <fullName evidence="3">Trichoplein keratin filament-binding protein</fullName>
    </recommendedName>
</protein>
<organism evidence="10 11">
    <name type="scientific">Merluccius polli</name>
    <name type="common">Benguela hake</name>
    <name type="synonym">Merluccius cadenati</name>
    <dbReference type="NCBI Taxonomy" id="89951"/>
    <lineage>
        <taxon>Eukaryota</taxon>
        <taxon>Metazoa</taxon>
        <taxon>Chordata</taxon>
        <taxon>Craniata</taxon>
        <taxon>Vertebrata</taxon>
        <taxon>Euteleostomi</taxon>
        <taxon>Actinopterygii</taxon>
        <taxon>Neopterygii</taxon>
        <taxon>Teleostei</taxon>
        <taxon>Neoteleostei</taxon>
        <taxon>Acanthomorphata</taxon>
        <taxon>Zeiogadaria</taxon>
        <taxon>Gadariae</taxon>
        <taxon>Gadiformes</taxon>
        <taxon>Gadoidei</taxon>
        <taxon>Merlucciidae</taxon>
        <taxon>Merluccius</taxon>
    </lineage>
</organism>
<feature type="domain" description="Trichohyalin-plectin-homology" evidence="9">
    <location>
        <begin position="144"/>
        <end position="481"/>
    </location>
</feature>
<comment type="subcellular location">
    <subcellularLocation>
        <location evidence="1">Cytoplasm</location>
        <location evidence="1">Cytoskeleton</location>
        <location evidence="1">Microtubule organizing center</location>
        <location evidence="1">Centrosome</location>
    </subcellularLocation>
</comment>
<gene>
    <name evidence="10" type="primary">tchp</name>
    <name evidence="10" type="ORF">N1851_025652</name>
</gene>
<keyword evidence="10" id="KW-0416">Keratin</keyword>
<evidence type="ECO:0000256" key="7">
    <source>
        <dbReference type="SAM" id="Coils"/>
    </source>
</evidence>
<keyword evidence="6" id="KW-0206">Cytoskeleton</keyword>
<feature type="compositionally biased region" description="Basic residues" evidence="8">
    <location>
        <begin position="659"/>
        <end position="671"/>
    </location>
</feature>
<dbReference type="AlphaFoldDB" id="A0AA47NV21"/>
<evidence type="ECO:0000256" key="4">
    <source>
        <dbReference type="ARBA" id="ARBA00022490"/>
    </source>
</evidence>
<evidence type="ECO:0000256" key="2">
    <source>
        <dbReference type="ARBA" id="ARBA00010777"/>
    </source>
</evidence>
<keyword evidence="11" id="KW-1185">Reference proteome</keyword>
<feature type="compositionally biased region" description="Basic and acidic residues" evidence="8">
    <location>
        <begin position="416"/>
        <end position="458"/>
    </location>
</feature>
<evidence type="ECO:0000313" key="10">
    <source>
        <dbReference type="EMBL" id="KAK0138108.1"/>
    </source>
</evidence>
<comment type="similarity">
    <text evidence="2">Belongs to the TCHP family.</text>
</comment>
<evidence type="ECO:0000256" key="8">
    <source>
        <dbReference type="SAM" id="MobiDB-lite"/>
    </source>
</evidence>
<evidence type="ECO:0000256" key="3">
    <source>
        <dbReference type="ARBA" id="ARBA00017328"/>
    </source>
</evidence>
<dbReference type="GO" id="GO:0005813">
    <property type="term" value="C:centrosome"/>
    <property type="evidence" value="ECO:0007669"/>
    <property type="project" value="UniProtKB-SubCell"/>
</dbReference>
<evidence type="ECO:0000313" key="11">
    <source>
        <dbReference type="Proteomes" id="UP001174136"/>
    </source>
</evidence>
<feature type="region of interest" description="Disordered" evidence="8">
    <location>
        <begin position="654"/>
        <end position="681"/>
    </location>
</feature>
<evidence type="ECO:0000256" key="5">
    <source>
        <dbReference type="ARBA" id="ARBA00023054"/>
    </source>
</evidence>